<keyword evidence="1" id="KW-0732">Signal</keyword>
<evidence type="ECO:0000256" key="1">
    <source>
        <dbReference type="SAM" id="SignalP"/>
    </source>
</evidence>
<proteinExistence type="predicted"/>
<keyword evidence="3" id="KW-1185">Reference proteome</keyword>
<reference evidence="2 3" key="1">
    <citation type="submission" date="2016-10" db="EMBL/GenBank/DDBJ databases">
        <authorList>
            <person name="de Groot N.N."/>
        </authorList>
    </citation>
    <scope>NUCLEOTIDE SEQUENCE [LARGE SCALE GENOMIC DNA]</scope>
    <source>
        <strain evidence="2 3">DSM 44892</strain>
    </source>
</reference>
<organism evidence="2 3">
    <name type="scientific">Rhodococcus triatomae</name>
    <dbReference type="NCBI Taxonomy" id="300028"/>
    <lineage>
        <taxon>Bacteria</taxon>
        <taxon>Bacillati</taxon>
        <taxon>Actinomycetota</taxon>
        <taxon>Actinomycetes</taxon>
        <taxon>Mycobacteriales</taxon>
        <taxon>Nocardiaceae</taxon>
        <taxon>Rhodococcus</taxon>
    </lineage>
</organism>
<dbReference type="Proteomes" id="UP000183263">
    <property type="component" value="Unassembled WGS sequence"/>
</dbReference>
<protein>
    <recommendedName>
        <fullName evidence="4">DUF3558 domain-containing protein</fullName>
    </recommendedName>
</protein>
<sequence length="185" mass="19805">MTHPRTLAAVGALGLLTVTTLTACGSDTDSPTATTTSAAPIPITYHPCDDLSFDALEEVGFSVRSPDRTDRQNPISHECTFAHRNPGYGATFAAMGKTFDDVVADERLDEHTRIQINGRDVSIADFTVGSDCLATMDIEPGVLQLSVTYSPTANRPDESVTTIEQACSEAERILTALAPHLPDRL</sequence>
<dbReference type="AlphaFoldDB" id="A0A1G7ZZR0"/>
<gene>
    <name evidence="2" type="ORF">SAMN05444695_101276</name>
</gene>
<dbReference type="PROSITE" id="PS51257">
    <property type="entry name" value="PROKAR_LIPOPROTEIN"/>
    <property type="match status" value="1"/>
</dbReference>
<dbReference type="EMBL" id="FNDN01000001">
    <property type="protein sequence ID" value="SDH14143.1"/>
    <property type="molecule type" value="Genomic_DNA"/>
</dbReference>
<dbReference type="Pfam" id="PF12079">
    <property type="entry name" value="DUF3558"/>
    <property type="match status" value="1"/>
</dbReference>
<name>A0A1G7ZZR0_9NOCA</name>
<evidence type="ECO:0000313" key="2">
    <source>
        <dbReference type="EMBL" id="SDH14143.1"/>
    </source>
</evidence>
<accession>A0A1G7ZZR0</accession>
<evidence type="ECO:0008006" key="4">
    <source>
        <dbReference type="Google" id="ProtNLM"/>
    </source>
</evidence>
<feature type="chain" id="PRO_5038551663" description="DUF3558 domain-containing protein" evidence="1">
    <location>
        <begin position="24"/>
        <end position="185"/>
    </location>
</feature>
<evidence type="ECO:0000313" key="3">
    <source>
        <dbReference type="Proteomes" id="UP000183263"/>
    </source>
</evidence>
<dbReference type="InterPro" id="IPR024520">
    <property type="entry name" value="DUF3558"/>
</dbReference>
<feature type="signal peptide" evidence="1">
    <location>
        <begin position="1"/>
        <end position="23"/>
    </location>
</feature>
<dbReference type="RefSeq" id="WP_072737979.1">
    <property type="nucleotide sequence ID" value="NZ_CP048813.1"/>
</dbReference>